<keyword evidence="1" id="KW-0677">Repeat</keyword>
<feature type="repeat" description="ANK" evidence="5">
    <location>
        <begin position="438"/>
        <end position="470"/>
    </location>
</feature>
<dbReference type="InterPro" id="IPR000719">
    <property type="entry name" value="Prot_kinase_dom"/>
</dbReference>
<evidence type="ECO:0000313" key="10">
    <source>
        <dbReference type="EMBL" id="CAH0366292.1"/>
    </source>
</evidence>
<evidence type="ECO:0000256" key="6">
    <source>
        <dbReference type="PROSITE-ProRule" id="PRU10141"/>
    </source>
</evidence>
<dbReference type="PANTHER" id="PTHR24198">
    <property type="entry name" value="ANKYRIN REPEAT AND PROTEIN KINASE DOMAIN-CONTAINING PROTEIN"/>
    <property type="match status" value="1"/>
</dbReference>
<dbReference type="GO" id="GO:0004672">
    <property type="term" value="F:protein kinase activity"/>
    <property type="evidence" value="ECO:0007669"/>
    <property type="project" value="InterPro"/>
</dbReference>
<feature type="repeat" description="ANK" evidence="5">
    <location>
        <begin position="306"/>
        <end position="338"/>
    </location>
</feature>
<feature type="binding site" evidence="6">
    <location>
        <position position="595"/>
    </location>
    <ligand>
        <name>ATP</name>
        <dbReference type="ChEBI" id="CHEBI:30616"/>
    </ligand>
</feature>
<dbReference type="PROSITE" id="PS50297">
    <property type="entry name" value="ANK_REP_REGION"/>
    <property type="match status" value="9"/>
</dbReference>
<evidence type="ECO:0000256" key="7">
    <source>
        <dbReference type="SAM" id="Coils"/>
    </source>
</evidence>
<dbReference type="Pfam" id="PF13637">
    <property type="entry name" value="Ank_4"/>
    <property type="match status" value="1"/>
</dbReference>
<feature type="compositionally biased region" description="Pro residues" evidence="8">
    <location>
        <begin position="524"/>
        <end position="540"/>
    </location>
</feature>
<feature type="repeat" description="ANK" evidence="5">
    <location>
        <begin position="372"/>
        <end position="404"/>
    </location>
</feature>
<dbReference type="InterPro" id="IPR017441">
    <property type="entry name" value="Protein_kinase_ATP_BS"/>
</dbReference>
<feature type="region of interest" description="Disordered" evidence="8">
    <location>
        <begin position="498"/>
        <end position="545"/>
    </location>
</feature>
<dbReference type="SMART" id="SM00248">
    <property type="entry name" value="ANK"/>
    <property type="match status" value="13"/>
</dbReference>
<dbReference type="OrthoDB" id="206587at2759"/>
<dbReference type="PROSITE" id="PS50088">
    <property type="entry name" value="ANK_REPEAT"/>
    <property type="match status" value="9"/>
</dbReference>
<evidence type="ECO:0000256" key="5">
    <source>
        <dbReference type="PROSITE-ProRule" id="PRU00023"/>
    </source>
</evidence>
<dbReference type="Proteomes" id="UP000789595">
    <property type="component" value="Unassembled WGS sequence"/>
</dbReference>
<dbReference type="Pfam" id="PF12796">
    <property type="entry name" value="Ank_2"/>
    <property type="match status" value="4"/>
</dbReference>
<feature type="repeat" description="ANK" evidence="5">
    <location>
        <begin position="101"/>
        <end position="133"/>
    </location>
</feature>
<feature type="repeat" description="ANK" evidence="5">
    <location>
        <begin position="171"/>
        <end position="203"/>
    </location>
</feature>
<dbReference type="PRINTS" id="PR01415">
    <property type="entry name" value="ANKYRIN"/>
</dbReference>
<keyword evidence="7" id="KW-0175">Coiled coil</keyword>
<dbReference type="InterPro" id="IPR036770">
    <property type="entry name" value="Ankyrin_rpt-contain_sf"/>
</dbReference>
<dbReference type="SUPFAM" id="SSF48403">
    <property type="entry name" value="Ankyrin repeat"/>
    <property type="match status" value="2"/>
</dbReference>
<evidence type="ECO:0000313" key="11">
    <source>
        <dbReference type="Proteomes" id="UP000789595"/>
    </source>
</evidence>
<sequence>PGVRLPSCEGTGTPPPGGRLLRRCPVGCRRRSPRRQREIGSCFSIGSRSAVVGPISSILGMAPGEARARGASLFDACKEGRTDVVQAWLNKGAEVDWANTWGETPLFIACQNDHREAARLLLEQGAEVDQADVDGRTPLFAACAKGQVDLARLLLGNGAEVDGPVSEGLYEGQTPLYVACGNGHVDVARLLLDKGAKGNRATRNGNTPLSIAKKNDHSAVVALLRVRRCVASADMASMSLFDACKEGRSDIVQAWLDRGADANSPTNAQGRTALHIACENGHVDAARLLLDSGAEVDRAASGLSFNGATPLLIACHNGLVDAARLLLDKGAAVNRAMNNGATPLFAACVNGHVDAARLLLEKGAAVDRATEDGATPLYAACFNGHVDAARLLLDKGAEVDRATEDGATPLYIACQNGHIDVARLLMDKGAEVDRRKENGRTPLYIACQEGHVDAARLLLDRGAKADRATKGGSTPLSIAKSKGHSAIVKLLDPRLSPVPEGCADDAADQAPAGAPEEKNDLPQREPPALPPRLPALPPRPQSLRAAASSDLEEFDVARLRSCTLNFADSRKLGEGAFGEVFAFVDSATSERFAVKRLSPALREPSADPAALAGAQRAAHREVRALSRFRHPHIVRLVGFCAPDRSSERYLVYELAAVGALDVALSDDARAEELTWRVRVRLLSGVAKALHFMHRGGGGDRCFHRDVKAANVVLTAALEPKLIDCGLALFIPKDDPRRMKTMLTATGGALGTTGYMCPKYVNSGQYGEKSEVYSFGVLLLEVIMGKIQNRPDDLANYVDEDEDEFNLAEAFDERAGEWPAAAKEELSSLGTSCLDKVRRRCDMSSVLQRLVGLAREHCAPTAEEAMLADVRRQFEALRMTGVVAAAARASQQQQCVVCFDDFDAAGGGSCGGDHSICADCLSGHVARELEVVSEDNDRLAAHRQRGGRIRCASYGGPGGCGSDYSDRTLARCLAPAVFEAYRAAQDRTVEDRIFAEAQERITRAVRETEDRIFAERLQAEENQFAEEEEAARARRQAERDRQALVEALRRDFPNARQCGGCGFGPIDHMACNNLRTHHGEQR</sequence>
<reference evidence="10" key="1">
    <citation type="submission" date="2021-11" db="EMBL/GenBank/DDBJ databases">
        <authorList>
            <consortium name="Genoscope - CEA"/>
            <person name="William W."/>
        </authorList>
    </citation>
    <scope>NUCLEOTIDE SEQUENCE</scope>
</reference>
<dbReference type="Gene3D" id="1.10.510.10">
    <property type="entry name" value="Transferase(Phosphotransferase) domain 1"/>
    <property type="match status" value="1"/>
</dbReference>
<dbReference type="PROSITE" id="PS00107">
    <property type="entry name" value="PROTEIN_KINASE_ATP"/>
    <property type="match status" value="1"/>
</dbReference>
<keyword evidence="3 6" id="KW-0067">ATP-binding</keyword>
<dbReference type="InterPro" id="IPR008271">
    <property type="entry name" value="Ser/Thr_kinase_AS"/>
</dbReference>
<dbReference type="EMBL" id="CAKKNE010000001">
    <property type="protein sequence ID" value="CAH0366292.1"/>
    <property type="molecule type" value="Genomic_DNA"/>
</dbReference>
<dbReference type="InterPro" id="IPR011009">
    <property type="entry name" value="Kinase-like_dom_sf"/>
</dbReference>
<proteinExistence type="predicted"/>
<dbReference type="SUPFAM" id="SSF56112">
    <property type="entry name" value="Protein kinase-like (PK-like)"/>
    <property type="match status" value="1"/>
</dbReference>
<keyword evidence="4 5" id="KW-0040">ANK repeat</keyword>
<dbReference type="InterPro" id="IPR002110">
    <property type="entry name" value="Ankyrin_rpt"/>
</dbReference>
<feature type="non-terminal residue" evidence="10">
    <location>
        <position position="1"/>
    </location>
</feature>
<feature type="repeat" description="ANK" evidence="5">
    <location>
        <begin position="405"/>
        <end position="437"/>
    </location>
</feature>
<dbReference type="Pfam" id="PF00069">
    <property type="entry name" value="Pkinase"/>
    <property type="match status" value="1"/>
</dbReference>
<comment type="caution">
    <text evidence="10">The sequence shown here is derived from an EMBL/GenBank/DDBJ whole genome shotgun (WGS) entry which is preliminary data.</text>
</comment>
<evidence type="ECO:0000256" key="2">
    <source>
        <dbReference type="ARBA" id="ARBA00022741"/>
    </source>
</evidence>
<evidence type="ECO:0000259" key="9">
    <source>
        <dbReference type="PROSITE" id="PS50011"/>
    </source>
</evidence>
<dbReference type="PANTHER" id="PTHR24198:SF165">
    <property type="entry name" value="ANKYRIN REPEAT-CONTAINING PROTEIN-RELATED"/>
    <property type="match status" value="1"/>
</dbReference>
<feature type="non-terminal residue" evidence="10">
    <location>
        <position position="1081"/>
    </location>
</feature>
<feature type="coiled-coil region" evidence="7">
    <location>
        <begin position="1013"/>
        <end position="1049"/>
    </location>
</feature>
<dbReference type="PROSITE" id="PS00108">
    <property type="entry name" value="PROTEIN_KINASE_ST"/>
    <property type="match status" value="1"/>
</dbReference>
<evidence type="ECO:0000256" key="1">
    <source>
        <dbReference type="ARBA" id="ARBA00022737"/>
    </source>
</evidence>
<dbReference type="SMART" id="SM00220">
    <property type="entry name" value="S_TKc"/>
    <property type="match status" value="1"/>
</dbReference>
<protein>
    <recommendedName>
        <fullName evidence="9">Protein kinase domain-containing protein</fullName>
    </recommendedName>
</protein>
<evidence type="ECO:0000256" key="4">
    <source>
        <dbReference type="ARBA" id="ARBA00023043"/>
    </source>
</evidence>
<dbReference type="GO" id="GO:0005737">
    <property type="term" value="C:cytoplasm"/>
    <property type="evidence" value="ECO:0007669"/>
    <property type="project" value="TreeGrafter"/>
</dbReference>
<name>A0A8J2WS69_9STRA</name>
<dbReference type="AlphaFoldDB" id="A0A8J2WS69"/>
<dbReference type="Gene3D" id="1.25.40.20">
    <property type="entry name" value="Ankyrin repeat-containing domain"/>
    <property type="match status" value="6"/>
</dbReference>
<accession>A0A8J2WS69</accession>
<gene>
    <name evidence="10" type="ORF">PECAL_1P27760</name>
</gene>
<feature type="repeat" description="ANK" evidence="5">
    <location>
        <begin position="339"/>
        <end position="371"/>
    </location>
</feature>
<dbReference type="Pfam" id="PF00023">
    <property type="entry name" value="Ank"/>
    <property type="match status" value="1"/>
</dbReference>
<dbReference type="Gene3D" id="3.30.200.20">
    <property type="entry name" value="Phosphorylase Kinase, domain 1"/>
    <property type="match status" value="1"/>
</dbReference>
<feature type="domain" description="Protein kinase" evidence="9">
    <location>
        <begin position="566"/>
        <end position="852"/>
    </location>
</feature>
<feature type="repeat" description="ANK" evidence="5">
    <location>
        <begin position="269"/>
        <end position="301"/>
    </location>
</feature>
<organism evidence="10 11">
    <name type="scientific">Pelagomonas calceolata</name>
    <dbReference type="NCBI Taxonomy" id="35677"/>
    <lineage>
        <taxon>Eukaryota</taxon>
        <taxon>Sar</taxon>
        <taxon>Stramenopiles</taxon>
        <taxon>Ochrophyta</taxon>
        <taxon>Pelagophyceae</taxon>
        <taxon>Pelagomonadales</taxon>
        <taxon>Pelagomonadaceae</taxon>
        <taxon>Pelagomonas</taxon>
    </lineage>
</organism>
<dbReference type="PROSITE" id="PS50011">
    <property type="entry name" value="PROTEIN_KINASE_DOM"/>
    <property type="match status" value="1"/>
</dbReference>
<evidence type="ECO:0000256" key="3">
    <source>
        <dbReference type="ARBA" id="ARBA00022840"/>
    </source>
</evidence>
<feature type="repeat" description="ANK" evidence="5">
    <location>
        <begin position="134"/>
        <end position="162"/>
    </location>
</feature>
<evidence type="ECO:0000256" key="8">
    <source>
        <dbReference type="SAM" id="MobiDB-lite"/>
    </source>
</evidence>
<keyword evidence="2 6" id="KW-0547">Nucleotide-binding</keyword>
<keyword evidence="11" id="KW-1185">Reference proteome</keyword>
<dbReference type="GO" id="GO:0005524">
    <property type="term" value="F:ATP binding"/>
    <property type="evidence" value="ECO:0007669"/>
    <property type="project" value="UniProtKB-UniRule"/>
</dbReference>